<dbReference type="PANTHER" id="PTHR31970:SF9">
    <property type="entry name" value="MOLYBDATE TRANSPORTER 2"/>
    <property type="match status" value="1"/>
</dbReference>
<dbReference type="STRING" id="1120920.SAMN03080599_01411"/>
<feature type="transmembrane region" description="Helical" evidence="1">
    <location>
        <begin position="314"/>
        <end position="334"/>
    </location>
</feature>
<dbReference type="OrthoDB" id="7361398at2"/>
<feature type="transmembrane region" description="Helical" evidence="1">
    <location>
        <begin position="250"/>
        <end position="272"/>
    </location>
</feature>
<keyword evidence="3" id="KW-1185">Reference proteome</keyword>
<feature type="transmembrane region" description="Helical" evidence="1">
    <location>
        <begin position="340"/>
        <end position="364"/>
    </location>
</feature>
<proteinExistence type="predicted"/>
<dbReference type="Proteomes" id="UP000199208">
    <property type="component" value="Unassembled WGS sequence"/>
</dbReference>
<feature type="transmembrane region" description="Helical" evidence="1">
    <location>
        <begin position="68"/>
        <end position="98"/>
    </location>
</feature>
<gene>
    <name evidence="2" type="ORF">SAMN03080599_01411</name>
</gene>
<dbReference type="InterPro" id="IPR031563">
    <property type="entry name" value="MOT1/MOT2"/>
</dbReference>
<organism evidence="2 3">
    <name type="scientific">Acidaminobacter hydrogenoformans DSM 2784</name>
    <dbReference type="NCBI Taxonomy" id="1120920"/>
    <lineage>
        <taxon>Bacteria</taxon>
        <taxon>Bacillati</taxon>
        <taxon>Bacillota</taxon>
        <taxon>Clostridia</taxon>
        <taxon>Peptostreptococcales</taxon>
        <taxon>Acidaminobacteraceae</taxon>
        <taxon>Acidaminobacter</taxon>
    </lineage>
</organism>
<protein>
    <submittedName>
        <fullName evidence="2">Molybdate transporter of MFS superfamily protein</fullName>
    </submittedName>
</protein>
<feature type="transmembrane region" description="Helical" evidence="1">
    <location>
        <begin position="204"/>
        <end position="229"/>
    </location>
</feature>
<keyword evidence="1" id="KW-1133">Transmembrane helix</keyword>
<keyword evidence="1" id="KW-0812">Transmembrane</keyword>
<dbReference type="RefSeq" id="WP_092590191.1">
    <property type="nucleotide sequence ID" value="NZ_FMWL01000005.1"/>
</dbReference>
<keyword evidence="1" id="KW-0472">Membrane</keyword>
<sequence length="375" mass="39651">MSTQSNKFTLNEWAGAFGDLGILIPYVIGYVAIVGIDPVGLLFSFGILMIGSGLFYKTPMPIQPMKAIGGAAIASGGAISPAVIWGAGVATGLMWLILGLSGSMKWISRLVTKPVLQGIMLGLGLAFMLESIRMIKTDLPLGLLSIAVILILNRFEKFPSIFIVLLIGIFLAVWQQPALANPVNLLPHFKTPSFALPALTWDDILTGALILALPQMPLTLGNAIVALTAENNRMFPAKEVSERKIALSHGIINLLSPILGGVPVCHGVGGLAGHTRFGAKTGGALIILGSILITLSLFFSSSLILLLEALPKATVGVLLFFAGLELAVGTWVSSRTREDYVIIMATAVIGLSHMGIGFVAGILLQQLIQRKLIKV</sequence>
<feature type="transmembrane region" description="Helical" evidence="1">
    <location>
        <begin position="39"/>
        <end position="56"/>
    </location>
</feature>
<feature type="transmembrane region" description="Helical" evidence="1">
    <location>
        <begin position="12"/>
        <end position="33"/>
    </location>
</feature>
<feature type="transmembrane region" description="Helical" evidence="1">
    <location>
        <begin position="141"/>
        <end position="174"/>
    </location>
</feature>
<dbReference type="GO" id="GO:0015098">
    <property type="term" value="F:molybdate ion transmembrane transporter activity"/>
    <property type="evidence" value="ECO:0007669"/>
    <property type="project" value="InterPro"/>
</dbReference>
<feature type="transmembrane region" description="Helical" evidence="1">
    <location>
        <begin position="110"/>
        <end position="129"/>
    </location>
</feature>
<feature type="transmembrane region" description="Helical" evidence="1">
    <location>
        <begin position="284"/>
        <end position="307"/>
    </location>
</feature>
<reference evidence="2 3" key="1">
    <citation type="submission" date="2016-10" db="EMBL/GenBank/DDBJ databases">
        <authorList>
            <person name="de Groot N.N."/>
        </authorList>
    </citation>
    <scope>NUCLEOTIDE SEQUENCE [LARGE SCALE GENOMIC DNA]</scope>
    <source>
        <strain evidence="2 3">DSM 2784</strain>
    </source>
</reference>
<evidence type="ECO:0000256" key="1">
    <source>
        <dbReference type="SAM" id="Phobius"/>
    </source>
</evidence>
<dbReference type="Pfam" id="PF16983">
    <property type="entry name" value="MFS_MOT1"/>
    <property type="match status" value="2"/>
</dbReference>
<dbReference type="EMBL" id="FMWL01000005">
    <property type="protein sequence ID" value="SCZ78741.1"/>
    <property type="molecule type" value="Genomic_DNA"/>
</dbReference>
<evidence type="ECO:0000313" key="3">
    <source>
        <dbReference type="Proteomes" id="UP000199208"/>
    </source>
</evidence>
<dbReference type="PANTHER" id="PTHR31970">
    <property type="match status" value="1"/>
</dbReference>
<evidence type="ECO:0000313" key="2">
    <source>
        <dbReference type="EMBL" id="SCZ78741.1"/>
    </source>
</evidence>
<dbReference type="AlphaFoldDB" id="A0A1G5RZ62"/>
<name>A0A1G5RZ62_9FIRM</name>
<accession>A0A1G5RZ62</accession>